<sequence length="181" mass="18788">MRRCGIQAVLCALSLGACPEDQAQDPLDPELLIALSEAGGDGRGEAHSGRYVTTGEVLECDCPTRMGVDLCGGGSAQLIGIDGPAKVVQIDGWLTFQPEVAALPWALSGAIDRDRGFALGGISGLAIGLFTVGLYARFDGEFTAEGGLRGELAHRLLGELPDGRIDCRTTYAVTGARTPDA</sequence>
<comment type="caution">
    <text evidence="1">The sequence shown here is derived from an EMBL/GenBank/DDBJ whole genome shotgun (WGS) entry which is preliminary data.</text>
</comment>
<protein>
    <recommendedName>
        <fullName evidence="3">Lipoprotein</fullName>
    </recommendedName>
</protein>
<dbReference type="RefSeq" id="WP_272084166.1">
    <property type="nucleotide sequence ID" value="NZ_JAQNDL010000001.1"/>
</dbReference>
<gene>
    <name evidence="1" type="ORF">POL25_02485</name>
</gene>
<keyword evidence="2" id="KW-1185">Reference proteome</keyword>
<proteinExistence type="predicted"/>
<reference evidence="1 2" key="1">
    <citation type="submission" date="2022-11" db="EMBL/GenBank/DDBJ databases">
        <title>Minimal conservation of predation-associated metabolite biosynthetic gene clusters underscores biosynthetic potential of Myxococcota including descriptions for ten novel species: Archangium lansinium sp. nov., Myxococcus landrumus sp. nov., Nannocystis bai.</title>
        <authorList>
            <person name="Ahearne A."/>
            <person name="Stevens C."/>
            <person name="Dowd S."/>
        </authorList>
    </citation>
    <scope>NUCLEOTIDE SEQUENCE [LARGE SCALE GENOMIC DNA]</scope>
    <source>
        <strain evidence="1 2">BB15-2</strain>
    </source>
</reference>
<organism evidence="1 2">
    <name type="scientific">Nannocystis bainbridge</name>
    <dbReference type="NCBI Taxonomy" id="2995303"/>
    <lineage>
        <taxon>Bacteria</taxon>
        <taxon>Pseudomonadati</taxon>
        <taxon>Myxococcota</taxon>
        <taxon>Polyangia</taxon>
        <taxon>Nannocystales</taxon>
        <taxon>Nannocystaceae</taxon>
        <taxon>Nannocystis</taxon>
    </lineage>
</organism>
<name>A0ABT5DTL6_9BACT</name>
<dbReference type="EMBL" id="JAQNDL010000001">
    <property type="protein sequence ID" value="MDC0715741.1"/>
    <property type="molecule type" value="Genomic_DNA"/>
</dbReference>
<dbReference type="Proteomes" id="UP001221686">
    <property type="component" value="Unassembled WGS sequence"/>
</dbReference>
<evidence type="ECO:0008006" key="3">
    <source>
        <dbReference type="Google" id="ProtNLM"/>
    </source>
</evidence>
<accession>A0ABT5DTL6</accession>
<evidence type="ECO:0000313" key="1">
    <source>
        <dbReference type="EMBL" id="MDC0715741.1"/>
    </source>
</evidence>
<dbReference type="PROSITE" id="PS51257">
    <property type="entry name" value="PROKAR_LIPOPROTEIN"/>
    <property type="match status" value="1"/>
</dbReference>
<evidence type="ECO:0000313" key="2">
    <source>
        <dbReference type="Proteomes" id="UP001221686"/>
    </source>
</evidence>